<comment type="caution">
    <text evidence="8">The sequence shown here is derived from an EMBL/GenBank/DDBJ whole genome shotgun (WGS) entry which is preliminary data.</text>
</comment>
<protein>
    <recommendedName>
        <fullName evidence="2">leu operon leader peptide</fullName>
    </recommendedName>
    <alternativeName>
        <fullName evidence="7">leu operon attenuator peptide</fullName>
    </alternativeName>
</protein>
<organism evidence="8 9">
    <name type="scientific">Kosakonia quasisacchari</name>
    <dbReference type="NCBI Taxonomy" id="2529380"/>
    <lineage>
        <taxon>Bacteria</taxon>
        <taxon>Pseudomonadati</taxon>
        <taxon>Pseudomonadota</taxon>
        <taxon>Gammaproteobacteria</taxon>
        <taxon>Enterobacterales</taxon>
        <taxon>Enterobacteriaceae</taxon>
        <taxon>Kosakonia</taxon>
    </lineage>
</organism>
<keyword evidence="6" id="KW-0100">Branched-chain amino acid biosynthesis</keyword>
<evidence type="ECO:0000313" key="8">
    <source>
        <dbReference type="EMBL" id="TCC13234.1"/>
    </source>
</evidence>
<comment type="function">
    <text evidence="1">Involved in control of the biosynthesis of leucine.</text>
</comment>
<evidence type="ECO:0000256" key="1">
    <source>
        <dbReference type="ARBA" id="ARBA00003193"/>
    </source>
</evidence>
<evidence type="ECO:0000313" key="9">
    <source>
        <dbReference type="Proteomes" id="UP000291793"/>
    </source>
</evidence>
<dbReference type="Pfam" id="PF08054">
    <property type="entry name" value="Leu_leader"/>
    <property type="match status" value="1"/>
</dbReference>
<keyword evidence="4" id="KW-0028">Amino-acid biosynthesis</keyword>
<dbReference type="GeneID" id="96992682"/>
<sequence length="28" mass="2953">MIRNVGFAGLLLLNASLVRGRPVGDILS</sequence>
<accession>A0A4R0HSI2</accession>
<gene>
    <name evidence="8" type="ORF">E0L21_07315</name>
</gene>
<dbReference type="Proteomes" id="UP000291793">
    <property type="component" value="Unassembled WGS sequence"/>
</dbReference>
<dbReference type="InterPro" id="IPR012570">
    <property type="entry name" value="Leu_leader"/>
</dbReference>
<dbReference type="RefSeq" id="WP_110093646.1">
    <property type="nucleotide sequence ID" value="NZ_CATKPI010000044.1"/>
</dbReference>
<evidence type="ECO:0000256" key="5">
    <source>
        <dbReference type="ARBA" id="ARBA00022623"/>
    </source>
</evidence>
<reference evidence="8 9" key="1">
    <citation type="submission" date="2019-02" db="EMBL/GenBank/DDBJ databases">
        <title>The draft genome of Kosakonia quasisacchari strain WCHKQ120001.</title>
        <authorList>
            <person name="Wang C."/>
            <person name="Feng Y."/>
            <person name="Zong Z."/>
        </authorList>
    </citation>
    <scope>NUCLEOTIDE SEQUENCE [LARGE SCALE GENOMIC DNA]</scope>
    <source>
        <strain evidence="8 9">WCHKQ120001</strain>
    </source>
</reference>
<evidence type="ECO:0000256" key="6">
    <source>
        <dbReference type="ARBA" id="ARBA00023304"/>
    </source>
</evidence>
<evidence type="ECO:0000256" key="7">
    <source>
        <dbReference type="ARBA" id="ARBA00033057"/>
    </source>
</evidence>
<keyword evidence="5" id="KW-0428">Leader peptide</keyword>
<proteinExistence type="predicted"/>
<evidence type="ECO:0000256" key="4">
    <source>
        <dbReference type="ARBA" id="ARBA00022605"/>
    </source>
</evidence>
<dbReference type="AlphaFoldDB" id="A0A4R0HSI2"/>
<keyword evidence="3" id="KW-0432">Leucine biosynthesis</keyword>
<name>A0A4R0HSI2_9ENTR</name>
<dbReference type="EMBL" id="SJOP01000005">
    <property type="protein sequence ID" value="TCC13234.1"/>
    <property type="molecule type" value="Genomic_DNA"/>
</dbReference>
<evidence type="ECO:0000256" key="3">
    <source>
        <dbReference type="ARBA" id="ARBA00022430"/>
    </source>
</evidence>
<dbReference type="GO" id="GO:0009098">
    <property type="term" value="P:L-leucine biosynthetic process"/>
    <property type="evidence" value="ECO:0007669"/>
    <property type="project" value="UniProtKB-KW"/>
</dbReference>
<evidence type="ECO:0000256" key="2">
    <source>
        <dbReference type="ARBA" id="ARBA00014218"/>
    </source>
</evidence>
<keyword evidence="9" id="KW-1185">Reference proteome</keyword>